<dbReference type="EMBL" id="UYWX01006956">
    <property type="protein sequence ID" value="VDM26659.1"/>
    <property type="molecule type" value="Genomic_DNA"/>
</dbReference>
<evidence type="ECO:0000313" key="3">
    <source>
        <dbReference type="WBParaSite" id="TTAC_0000531901-mRNA-1"/>
    </source>
</evidence>
<gene>
    <name evidence="1" type="ORF">TTAC_LOCUS5304</name>
</gene>
<reference evidence="3" key="1">
    <citation type="submission" date="2017-02" db="UniProtKB">
        <authorList>
            <consortium name="WormBaseParasite"/>
        </authorList>
    </citation>
    <scope>IDENTIFICATION</scope>
</reference>
<accession>A0A0R3WX29</accession>
<sequence length="74" mass="8221">MLVNVLKICSDDELLSDADDTFEGESNYLLIYTPPSVFYPLSLSMHTCARVYSFPLVTALLPFSANSCDDSAHR</sequence>
<dbReference type="AlphaFoldDB" id="A0A0R3WX29"/>
<dbReference type="WBParaSite" id="TTAC_0000531901-mRNA-1">
    <property type="protein sequence ID" value="TTAC_0000531901-mRNA-1"/>
    <property type="gene ID" value="TTAC_0000531901"/>
</dbReference>
<reference evidence="1 2" key="2">
    <citation type="submission" date="2018-11" db="EMBL/GenBank/DDBJ databases">
        <authorList>
            <consortium name="Pathogen Informatics"/>
        </authorList>
    </citation>
    <scope>NUCLEOTIDE SEQUENCE [LARGE SCALE GENOMIC DNA]</scope>
</reference>
<name>A0A0R3WX29_HYDTA</name>
<dbReference type="Proteomes" id="UP000274429">
    <property type="component" value="Unassembled WGS sequence"/>
</dbReference>
<proteinExistence type="predicted"/>
<evidence type="ECO:0000313" key="1">
    <source>
        <dbReference type="EMBL" id="VDM26659.1"/>
    </source>
</evidence>
<evidence type="ECO:0000313" key="2">
    <source>
        <dbReference type="Proteomes" id="UP000274429"/>
    </source>
</evidence>
<organism evidence="3">
    <name type="scientific">Hydatigena taeniaeformis</name>
    <name type="common">Feline tapeworm</name>
    <name type="synonym">Taenia taeniaeformis</name>
    <dbReference type="NCBI Taxonomy" id="6205"/>
    <lineage>
        <taxon>Eukaryota</taxon>
        <taxon>Metazoa</taxon>
        <taxon>Spiralia</taxon>
        <taxon>Lophotrochozoa</taxon>
        <taxon>Platyhelminthes</taxon>
        <taxon>Cestoda</taxon>
        <taxon>Eucestoda</taxon>
        <taxon>Cyclophyllidea</taxon>
        <taxon>Taeniidae</taxon>
        <taxon>Hydatigera</taxon>
    </lineage>
</organism>
<keyword evidence="2" id="KW-1185">Reference proteome</keyword>
<protein>
    <submittedName>
        <fullName evidence="3">ADF-H domain-containing protein</fullName>
    </submittedName>
</protein>